<evidence type="ECO:0000313" key="3">
    <source>
        <dbReference type="Proteomes" id="UP000289738"/>
    </source>
</evidence>
<evidence type="ECO:0000256" key="1">
    <source>
        <dbReference type="SAM" id="MobiDB-lite"/>
    </source>
</evidence>
<accession>A0A445CZ75</accession>
<protein>
    <submittedName>
        <fullName evidence="2">Uncharacterized protein</fullName>
    </submittedName>
</protein>
<evidence type="ECO:0000313" key="2">
    <source>
        <dbReference type="EMBL" id="RYR56201.1"/>
    </source>
</evidence>
<keyword evidence="3" id="KW-1185">Reference proteome</keyword>
<feature type="region of interest" description="Disordered" evidence="1">
    <location>
        <begin position="54"/>
        <end position="83"/>
    </location>
</feature>
<name>A0A445CZ75_ARAHY</name>
<dbReference type="Proteomes" id="UP000289738">
    <property type="component" value="Chromosome A05"/>
</dbReference>
<dbReference type="EMBL" id="SDMP01000005">
    <property type="protein sequence ID" value="RYR56201.1"/>
    <property type="molecule type" value="Genomic_DNA"/>
</dbReference>
<organism evidence="2 3">
    <name type="scientific">Arachis hypogaea</name>
    <name type="common">Peanut</name>
    <dbReference type="NCBI Taxonomy" id="3818"/>
    <lineage>
        <taxon>Eukaryota</taxon>
        <taxon>Viridiplantae</taxon>
        <taxon>Streptophyta</taxon>
        <taxon>Embryophyta</taxon>
        <taxon>Tracheophyta</taxon>
        <taxon>Spermatophyta</taxon>
        <taxon>Magnoliopsida</taxon>
        <taxon>eudicotyledons</taxon>
        <taxon>Gunneridae</taxon>
        <taxon>Pentapetalae</taxon>
        <taxon>rosids</taxon>
        <taxon>fabids</taxon>
        <taxon>Fabales</taxon>
        <taxon>Fabaceae</taxon>
        <taxon>Papilionoideae</taxon>
        <taxon>50 kb inversion clade</taxon>
        <taxon>dalbergioids sensu lato</taxon>
        <taxon>Dalbergieae</taxon>
        <taxon>Pterocarpus clade</taxon>
        <taxon>Arachis</taxon>
    </lineage>
</organism>
<gene>
    <name evidence="2" type="ORF">Ahy_A05g021956</name>
</gene>
<comment type="caution">
    <text evidence="2">The sequence shown here is derived from an EMBL/GenBank/DDBJ whole genome shotgun (WGS) entry which is preliminary data.</text>
</comment>
<sequence length="153" mass="17058">MMAMVTATSSSPSSLQLRLAFNAANCRRFPFTLRFRTLNFNPRLRLFCVAETGNGSDKASWTGSDPKGDGFSGWSDSDAADQPDKKESFGACFQELWEWEWLGSFFLQGLPSLHYLLTNESVQVSNCLFSILCGNNEVVLGVNRIFLHLSEVT</sequence>
<reference evidence="2 3" key="1">
    <citation type="submission" date="2019-01" db="EMBL/GenBank/DDBJ databases">
        <title>Sequencing of cultivated peanut Arachis hypogaea provides insights into genome evolution and oil improvement.</title>
        <authorList>
            <person name="Chen X."/>
        </authorList>
    </citation>
    <scope>NUCLEOTIDE SEQUENCE [LARGE SCALE GENOMIC DNA]</scope>
    <source>
        <strain evidence="3">cv. Fuhuasheng</strain>
        <tissue evidence="2">Leaves</tissue>
    </source>
</reference>
<feature type="compositionally biased region" description="Polar residues" evidence="1">
    <location>
        <begin position="54"/>
        <end position="63"/>
    </location>
</feature>
<proteinExistence type="predicted"/>
<dbReference type="AlphaFoldDB" id="A0A445CZ75"/>